<dbReference type="Pfam" id="PF07810">
    <property type="entry name" value="TMC"/>
    <property type="match status" value="1"/>
</dbReference>
<dbReference type="WBParaSite" id="ASIM_0000278801-mRNA-1">
    <property type="protein sequence ID" value="ASIM_0000278801-mRNA-1"/>
    <property type="gene ID" value="ASIM_0000278801"/>
</dbReference>
<dbReference type="AlphaFoldDB" id="A0A0M3J5F7"/>
<protein>
    <submittedName>
        <fullName evidence="8">Transmembrane channel-like protein 2 (inferred by orthology to a C. elegans protein)</fullName>
    </submittedName>
</protein>
<feature type="transmembrane region" description="Helical" evidence="6">
    <location>
        <begin position="205"/>
        <end position="226"/>
    </location>
</feature>
<name>A0A0M3J5F7_ANISI</name>
<comment type="similarity">
    <text evidence="2">Belongs to the TMC family.</text>
</comment>
<feature type="transmembrane region" description="Helical" evidence="6">
    <location>
        <begin position="6"/>
        <end position="22"/>
    </location>
</feature>
<feature type="transmembrane region" description="Helical" evidence="6">
    <location>
        <begin position="151"/>
        <end position="171"/>
    </location>
</feature>
<evidence type="ECO:0000256" key="6">
    <source>
        <dbReference type="SAM" id="Phobius"/>
    </source>
</evidence>
<organism evidence="8">
    <name type="scientific">Anisakis simplex</name>
    <name type="common">Herring worm</name>
    <dbReference type="NCBI Taxonomy" id="6269"/>
    <lineage>
        <taxon>Eukaryota</taxon>
        <taxon>Metazoa</taxon>
        <taxon>Ecdysozoa</taxon>
        <taxon>Nematoda</taxon>
        <taxon>Chromadorea</taxon>
        <taxon>Rhabditida</taxon>
        <taxon>Spirurina</taxon>
        <taxon>Ascaridomorpha</taxon>
        <taxon>Ascaridoidea</taxon>
        <taxon>Anisakidae</taxon>
        <taxon>Anisakis</taxon>
        <taxon>Anisakis simplex complex</taxon>
    </lineage>
</organism>
<evidence type="ECO:0000259" key="7">
    <source>
        <dbReference type="Pfam" id="PF07810"/>
    </source>
</evidence>
<dbReference type="PANTHER" id="PTHR23302">
    <property type="entry name" value="TRANSMEMBRANE CHANNEL-RELATED"/>
    <property type="match status" value="1"/>
</dbReference>
<dbReference type="InterPro" id="IPR038900">
    <property type="entry name" value="TMC"/>
</dbReference>
<evidence type="ECO:0000256" key="4">
    <source>
        <dbReference type="ARBA" id="ARBA00022989"/>
    </source>
</evidence>
<reference evidence="8" key="1">
    <citation type="submission" date="2017-02" db="UniProtKB">
        <authorList>
            <consortium name="WormBaseParasite"/>
        </authorList>
    </citation>
    <scope>IDENTIFICATION</scope>
</reference>
<evidence type="ECO:0000256" key="2">
    <source>
        <dbReference type="ARBA" id="ARBA00006510"/>
    </source>
</evidence>
<feature type="domain" description="TMC" evidence="7">
    <location>
        <begin position="134"/>
        <end position="249"/>
    </location>
</feature>
<evidence type="ECO:0000256" key="3">
    <source>
        <dbReference type="ARBA" id="ARBA00022692"/>
    </source>
</evidence>
<dbReference type="InterPro" id="IPR012496">
    <property type="entry name" value="TMC_dom"/>
</dbReference>
<dbReference type="PANTHER" id="PTHR23302:SF65">
    <property type="entry name" value="TRANSMEMBRANE CHANNEL-LIKE PROTEIN 2"/>
    <property type="match status" value="1"/>
</dbReference>
<evidence type="ECO:0000256" key="1">
    <source>
        <dbReference type="ARBA" id="ARBA00004141"/>
    </source>
</evidence>
<sequence>LFLYIVNYYTLIVSLMFMLNTMESQRNNADQPLFVASQFSDESLLPPFVLPQLSLNRSERQVLPKFGPFAVANPNVVVSSVSRNLPNSSSFYTRPIGRTDWSKNVTTLPIPLNYSTSVRTVTAQRLTTDWYEECWENLIGQEITKLVTMDLVMTIASILVIDFLRGLWVRYCNLWWFWNLECTFPEYGEFKVAENVLHLVNNQGMIWLGLFFVPMLPAINNIKLIILMYVRAWAVMTCNVPARQIFRASR</sequence>
<keyword evidence="5 6" id="KW-0472">Membrane</keyword>
<keyword evidence="4 6" id="KW-1133">Transmembrane helix</keyword>
<evidence type="ECO:0000313" key="8">
    <source>
        <dbReference type="WBParaSite" id="ASIM_0000278801-mRNA-1"/>
    </source>
</evidence>
<evidence type="ECO:0000256" key="5">
    <source>
        <dbReference type="ARBA" id="ARBA00023136"/>
    </source>
</evidence>
<accession>A0A0M3J5F7</accession>
<dbReference type="GO" id="GO:0008381">
    <property type="term" value="F:mechanosensitive monoatomic ion channel activity"/>
    <property type="evidence" value="ECO:0007669"/>
    <property type="project" value="TreeGrafter"/>
</dbReference>
<comment type="subcellular location">
    <subcellularLocation>
        <location evidence="1">Membrane</location>
        <topology evidence="1">Multi-pass membrane protein</topology>
    </subcellularLocation>
</comment>
<dbReference type="GO" id="GO:0005886">
    <property type="term" value="C:plasma membrane"/>
    <property type="evidence" value="ECO:0007669"/>
    <property type="project" value="InterPro"/>
</dbReference>
<keyword evidence="3 6" id="KW-0812">Transmembrane</keyword>
<proteinExistence type="inferred from homology"/>